<evidence type="ECO:0000256" key="11">
    <source>
        <dbReference type="ARBA" id="ARBA00022989"/>
    </source>
</evidence>
<evidence type="ECO:0000256" key="13">
    <source>
        <dbReference type="ARBA" id="ARBA00023136"/>
    </source>
</evidence>
<dbReference type="InterPro" id="IPR008207">
    <property type="entry name" value="Sig_transdc_His_kin_Hpt_dom"/>
</dbReference>
<comment type="caution">
    <text evidence="22">The sequence shown here is derived from an EMBL/GenBank/DDBJ whole genome shotgun (WGS) entry which is preliminary data.</text>
</comment>
<dbReference type="Gene3D" id="1.10.287.130">
    <property type="match status" value="1"/>
</dbReference>
<dbReference type="Gene3D" id="1.20.120.160">
    <property type="entry name" value="HPT domain"/>
    <property type="match status" value="1"/>
</dbReference>
<keyword evidence="13 18" id="KW-0472">Membrane</keyword>
<dbReference type="InterPro" id="IPR003661">
    <property type="entry name" value="HisK_dim/P_dom"/>
</dbReference>
<evidence type="ECO:0000256" key="7">
    <source>
        <dbReference type="ARBA" id="ARBA00022692"/>
    </source>
</evidence>
<name>A0A917QHY2_9HYPH</name>
<dbReference type="Gene3D" id="3.40.50.2300">
    <property type="match status" value="1"/>
</dbReference>
<dbReference type="CDD" id="cd16922">
    <property type="entry name" value="HATPase_EvgS-ArcB-TorS-like"/>
    <property type="match status" value="1"/>
</dbReference>
<keyword evidence="8" id="KW-0547">Nucleotide-binding</keyword>
<evidence type="ECO:0000256" key="6">
    <source>
        <dbReference type="ARBA" id="ARBA00022679"/>
    </source>
</evidence>
<dbReference type="InterPro" id="IPR036097">
    <property type="entry name" value="HisK_dim/P_sf"/>
</dbReference>
<evidence type="ECO:0000256" key="10">
    <source>
        <dbReference type="ARBA" id="ARBA00022840"/>
    </source>
</evidence>
<feature type="transmembrane region" description="Helical" evidence="18">
    <location>
        <begin position="71"/>
        <end position="90"/>
    </location>
</feature>
<evidence type="ECO:0000256" key="3">
    <source>
        <dbReference type="ARBA" id="ARBA00012438"/>
    </source>
</evidence>
<organism evidence="22 23">
    <name type="scientific">Salinarimonas ramus</name>
    <dbReference type="NCBI Taxonomy" id="690164"/>
    <lineage>
        <taxon>Bacteria</taxon>
        <taxon>Pseudomonadati</taxon>
        <taxon>Pseudomonadota</taxon>
        <taxon>Alphaproteobacteria</taxon>
        <taxon>Hyphomicrobiales</taxon>
        <taxon>Salinarimonadaceae</taxon>
        <taxon>Salinarimonas</taxon>
    </lineage>
</organism>
<dbReference type="PROSITE" id="PS50109">
    <property type="entry name" value="HIS_KIN"/>
    <property type="match status" value="1"/>
</dbReference>
<comment type="subunit">
    <text evidence="14">At low DSF concentrations, interacts with RpfF.</text>
</comment>
<comment type="subcellular location">
    <subcellularLocation>
        <location evidence="2">Cell membrane</location>
        <topology evidence="2">Multi-pass membrane protein</topology>
    </subcellularLocation>
</comment>
<feature type="domain" description="Histidine kinase" evidence="19">
    <location>
        <begin position="208"/>
        <end position="429"/>
    </location>
</feature>
<dbReference type="CDD" id="cd00082">
    <property type="entry name" value="HisKA"/>
    <property type="match status" value="1"/>
</dbReference>
<keyword evidence="5 17" id="KW-0597">Phosphoprotein</keyword>
<keyword evidence="23" id="KW-1185">Reference proteome</keyword>
<dbReference type="SUPFAM" id="SSF52172">
    <property type="entry name" value="CheY-like"/>
    <property type="match status" value="1"/>
</dbReference>
<evidence type="ECO:0000256" key="8">
    <source>
        <dbReference type="ARBA" id="ARBA00022741"/>
    </source>
</evidence>
<evidence type="ECO:0000256" key="12">
    <source>
        <dbReference type="ARBA" id="ARBA00023012"/>
    </source>
</evidence>
<dbReference type="SMART" id="SM00388">
    <property type="entry name" value="HisKA"/>
    <property type="match status" value="1"/>
</dbReference>
<dbReference type="SUPFAM" id="SSF47226">
    <property type="entry name" value="Histidine-containing phosphotransfer domain, HPT domain"/>
    <property type="match status" value="1"/>
</dbReference>
<keyword evidence="4" id="KW-1003">Cell membrane</keyword>
<feature type="transmembrane region" description="Helical" evidence="18">
    <location>
        <begin position="102"/>
        <end position="126"/>
    </location>
</feature>
<protein>
    <recommendedName>
        <fullName evidence="15">Sensory/regulatory protein RpfC</fullName>
        <ecNumber evidence="3">2.7.13.3</ecNumber>
    </recommendedName>
</protein>
<dbReference type="InterPro" id="IPR036890">
    <property type="entry name" value="HATPase_C_sf"/>
</dbReference>
<dbReference type="AlphaFoldDB" id="A0A917QHY2"/>
<evidence type="ECO:0000313" key="23">
    <source>
        <dbReference type="Proteomes" id="UP000600449"/>
    </source>
</evidence>
<evidence type="ECO:0000259" key="19">
    <source>
        <dbReference type="PROSITE" id="PS50109"/>
    </source>
</evidence>
<evidence type="ECO:0000256" key="15">
    <source>
        <dbReference type="ARBA" id="ARBA00068150"/>
    </source>
</evidence>
<feature type="transmembrane region" description="Helical" evidence="18">
    <location>
        <begin position="167"/>
        <end position="185"/>
    </location>
</feature>
<dbReference type="Proteomes" id="UP000600449">
    <property type="component" value="Unassembled WGS sequence"/>
</dbReference>
<keyword evidence="6" id="KW-0808">Transferase</keyword>
<dbReference type="PANTHER" id="PTHR45339:SF1">
    <property type="entry name" value="HYBRID SIGNAL TRANSDUCTION HISTIDINE KINASE J"/>
    <property type="match status" value="1"/>
</dbReference>
<evidence type="ECO:0000256" key="9">
    <source>
        <dbReference type="ARBA" id="ARBA00022777"/>
    </source>
</evidence>
<evidence type="ECO:0000256" key="18">
    <source>
        <dbReference type="SAM" id="Phobius"/>
    </source>
</evidence>
<dbReference type="FunFam" id="3.30.565.10:FF:000010">
    <property type="entry name" value="Sensor histidine kinase RcsC"/>
    <property type="match status" value="1"/>
</dbReference>
<dbReference type="PANTHER" id="PTHR45339">
    <property type="entry name" value="HYBRID SIGNAL TRANSDUCTION HISTIDINE KINASE J"/>
    <property type="match status" value="1"/>
</dbReference>
<evidence type="ECO:0000313" key="22">
    <source>
        <dbReference type="EMBL" id="GGK50620.1"/>
    </source>
</evidence>
<dbReference type="PROSITE" id="PS50110">
    <property type="entry name" value="RESPONSE_REGULATORY"/>
    <property type="match status" value="1"/>
</dbReference>
<dbReference type="InterPro" id="IPR001789">
    <property type="entry name" value="Sig_transdc_resp-reg_receiver"/>
</dbReference>
<dbReference type="InterPro" id="IPR036641">
    <property type="entry name" value="HPT_dom_sf"/>
</dbReference>
<keyword evidence="10" id="KW-0067">ATP-binding</keyword>
<dbReference type="Pfam" id="PF02518">
    <property type="entry name" value="HATPase_c"/>
    <property type="match status" value="1"/>
</dbReference>
<dbReference type="InterPro" id="IPR011006">
    <property type="entry name" value="CheY-like_superfamily"/>
</dbReference>
<dbReference type="SMART" id="SM00448">
    <property type="entry name" value="REC"/>
    <property type="match status" value="1"/>
</dbReference>
<evidence type="ECO:0000256" key="16">
    <source>
        <dbReference type="PROSITE-ProRule" id="PRU00110"/>
    </source>
</evidence>
<feature type="modified residue" description="4-aspartylphosphate" evidence="17">
    <location>
        <position position="631"/>
    </location>
</feature>
<evidence type="ECO:0000256" key="14">
    <source>
        <dbReference type="ARBA" id="ARBA00064003"/>
    </source>
</evidence>
<comment type="catalytic activity">
    <reaction evidence="1">
        <text>ATP + protein L-histidine = ADP + protein N-phospho-L-histidine.</text>
        <dbReference type="EC" id="2.7.13.3"/>
    </reaction>
</comment>
<evidence type="ECO:0000256" key="4">
    <source>
        <dbReference type="ARBA" id="ARBA00022475"/>
    </source>
</evidence>
<reference evidence="22 23" key="1">
    <citation type="journal article" date="2014" name="Int. J. Syst. Evol. Microbiol.">
        <title>Complete genome sequence of Corynebacterium casei LMG S-19264T (=DSM 44701T), isolated from a smear-ripened cheese.</title>
        <authorList>
            <consortium name="US DOE Joint Genome Institute (JGI-PGF)"/>
            <person name="Walter F."/>
            <person name="Albersmeier A."/>
            <person name="Kalinowski J."/>
            <person name="Ruckert C."/>
        </authorList>
    </citation>
    <scope>NUCLEOTIDE SEQUENCE [LARGE SCALE GENOMIC DNA]</scope>
    <source>
        <strain evidence="22 23">CGMCC 1.9161</strain>
    </source>
</reference>
<proteinExistence type="predicted"/>
<feature type="transmembrane region" description="Helical" evidence="18">
    <location>
        <begin position="37"/>
        <end position="59"/>
    </location>
</feature>
<dbReference type="PRINTS" id="PR00344">
    <property type="entry name" value="BCTRLSENSOR"/>
</dbReference>
<dbReference type="RefSeq" id="WP_188915248.1">
    <property type="nucleotide sequence ID" value="NZ_BMMF01000015.1"/>
</dbReference>
<dbReference type="InterPro" id="IPR005467">
    <property type="entry name" value="His_kinase_dom"/>
</dbReference>
<feature type="transmembrane region" description="Helical" evidence="18">
    <location>
        <begin position="138"/>
        <end position="155"/>
    </location>
</feature>
<keyword evidence="9" id="KW-0418">Kinase</keyword>
<evidence type="ECO:0000256" key="17">
    <source>
        <dbReference type="PROSITE-ProRule" id="PRU00169"/>
    </source>
</evidence>
<dbReference type="InterPro" id="IPR003594">
    <property type="entry name" value="HATPase_dom"/>
</dbReference>
<dbReference type="Pfam" id="PF00072">
    <property type="entry name" value="Response_reg"/>
    <property type="match status" value="1"/>
</dbReference>
<keyword evidence="12" id="KW-0902">Two-component regulatory system</keyword>
<sequence>MSEKRPSLAAHALGAAENRLSRFQAFRDRPDREHEMVMNRLVIGGLILVYLLVCAFFGVEGVEQPLLVVTLYWLAGLGFLAHILVVRGACPPRRIAAMMLDLGALSYGLAVGGQTTAILYPIYLWVIFGNGFRFGVRYLYAAMGLGVAGFALVIAQDNYWGDHPKLAAGLALGLVILPLYAASLIRKLSRAKQEAENASRQKSLFLASVSHELRTPLNAIIGMSGFLEDTKLDPEQREMTRTINAAGRVLLDHINDILDFSRLEAGLMPADIVAFDLHALLQETTGLVRAQARAKGLALTLHVDARTPHRLRGNRKHLEEVLLNLLGNAVKFTEAGHVAVICGGERGESGEVMLRLAVADTGIGIAPDAKARIFESFTQADESIINRYGGTGLGLAIAKQFVEINGGTIALESEVGVGSTFRFGFRAEVDRDAAGEMDALPEIAVAVLAGEADVARIVERACTLGSRAVGASRIEDAAETIRAASGRAVLLLDPQALGVAPEAALSALAERGAIPAASILLHAEDAPADERTRRHFASALPRAAAERDLASALRLAAVAGGLLDLGRAQASEPLVKPARALEVLVAEDNVTNQKVVCRILEREGHRVAIVADGRSALDAMLAEPFDVVLMDVNMPVMNGILAAKLYRASQPDAGRRSPIVALTADATPEARRLCEEAGMVGCVTKPIEPARLFAVLAEVARAEPAGGFIHIPGPDDTPAAADVAALETASPETASPERPVLATKTLDDLERLGGISFRDEVTGAFLTDAVDILDALDAAVSEGDAEAFRDHVHALRSSAANIGAVGIYELSLGMRGIEEEELAERGEAHVAALKAEYARVGAALAARAAPEATAGPARTEDAA</sequence>
<dbReference type="GO" id="GO:0005524">
    <property type="term" value="F:ATP binding"/>
    <property type="evidence" value="ECO:0007669"/>
    <property type="project" value="UniProtKB-KW"/>
</dbReference>
<dbReference type="EC" id="2.7.13.3" evidence="3"/>
<keyword evidence="11 18" id="KW-1133">Transmembrane helix</keyword>
<dbReference type="GO" id="GO:0000155">
    <property type="term" value="F:phosphorelay sensor kinase activity"/>
    <property type="evidence" value="ECO:0007669"/>
    <property type="project" value="InterPro"/>
</dbReference>
<keyword evidence="7 18" id="KW-0812">Transmembrane</keyword>
<feature type="domain" description="Response regulatory" evidence="20">
    <location>
        <begin position="582"/>
        <end position="700"/>
    </location>
</feature>
<accession>A0A917QHY2</accession>
<gene>
    <name evidence="22" type="ORF">GCM10011322_42100</name>
</gene>
<dbReference type="GO" id="GO:0005886">
    <property type="term" value="C:plasma membrane"/>
    <property type="evidence" value="ECO:0007669"/>
    <property type="project" value="UniProtKB-SubCell"/>
</dbReference>
<dbReference type="Pfam" id="PF00512">
    <property type="entry name" value="HisKA"/>
    <property type="match status" value="1"/>
</dbReference>
<evidence type="ECO:0000259" key="20">
    <source>
        <dbReference type="PROSITE" id="PS50110"/>
    </source>
</evidence>
<evidence type="ECO:0000259" key="21">
    <source>
        <dbReference type="PROSITE" id="PS50894"/>
    </source>
</evidence>
<evidence type="ECO:0000256" key="2">
    <source>
        <dbReference type="ARBA" id="ARBA00004651"/>
    </source>
</evidence>
<feature type="domain" description="HPt" evidence="21">
    <location>
        <begin position="754"/>
        <end position="847"/>
    </location>
</feature>
<dbReference type="PROSITE" id="PS50894">
    <property type="entry name" value="HPT"/>
    <property type="match status" value="1"/>
</dbReference>
<dbReference type="FunFam" id="1.10.287.130:FF:000002">
    <property type="entry name" value="Two-component osmosensing histidine kinase"/>
    <property type="match status" value="1"/>
</dbReference>
<dbReference type="CDD" id="cd17546">
    <property type="entry name" value="REC_hyHK_CKI1_RcsC-like"/>
    <property type="match status" value="1"/>
</dbReference>
<dbReference type="EMBL" id="BMMF01000015">
    <property type="protein sequence ID" value="GGK50620.1"/>
    <property type="molecule type" value="Genomic_DNA"/>
</dbReference>
<dbReference type="SMART" id="SM00387">
    <property type="entry name" value="HATPase_c"/>
    <property type="match status" value="1"/>
</dbReference>
<evidence type="ECO:0000256" key="1">
    <source>
        <dbReference type="ARBA" id="ARBA00000085"/>
    </source>
</evidence>
<dbReference type="Pfam" id="PF01627">
    <property type="entry name" value="Hpt"/>
    <property type="match status" value="1"/>
</dbReference>
<feature type="modified residue" description="Phosphohistidine" evidence="16">
    <location>
        <position position="793"/>
    </location>
</feature>
<dbReference type="SUPFAM" id="SSF55874">
    <property type="entry name" value="ATPase domain of HSP90 chaperone/DNA topoisomerase II/histidine kinase"/>
    <property type="match status" value="1"/>
</dbReference>
<dbReference type="Gene3D" id="3.30.565.10">
    <property type="entry name" value="Histidine kinase-like ATPase, C-terminal domain"/>
    <property type="match status" value="1"/>
</dbReference>
<evidence type="ECO:0000256" key="5">
    <source>
        <dbReference type="ARBA" id="ARBA00022553"/>
    </source>
</evidence>
<dbReference type="SUPFAM" id="SSF47384">
    <property type="entry name" value="Homodimeric domain of signal transducing histidine kinase"/>
    <property type="match status" value="1"/>
</dbReference>
<dbReference type="InterPro" id="IPR004358">
    <property type="entry name" value="Sig_transdc_His_kin-like_C"/>
</dbReference>